<keyword evidence="2" id="KW-0479">Metal-binding</keyword>
<evidence type="ECO:0000256" key="5">
    <source>
        <dbReference type="ARBA" id="ARBA00023004"/>
    </source>
</evidence>
<dbReference type="RefSeq" id="WP_094061178.1">
    <property type="nucleotide sequence ID" value="NZ_CP022530.1"/>
</dbReference>
<accession>A0A222FNA7</accession>
<dbReference type="Pfam" id="PF08007">
    <property type="entry name" value="JmjC_2"/>
    <property type="match status" value="1"/>
</dbReference>
<gene>
    <name evidence="7" type="ORF">CHH28_15565</name>
</gene>
<protein>
    <submittedName>
        <fullName evidence="7">Cupin</fullName>
    </submittedName>
</protein>
<keyword evidence="4" id="KW-0560">Oxidoreductase</keyword>
<dbReference type="Proteomes" id="UP000202440">
    <property type="component" value="Chromosome"/>
</dbReference>
<dbReference type="PANTHER" id="PTHR13096">
    <property type="entry name" value="MINA53 MYC INDUCED NUCLEAR ANTIGEN"/>
    <property type="match status" value="1"/>
</dbReference>
<dbReference type="Pfam" id="PF20514">
    <property type="entry name" value="WHD_ROXA"/>
    <property type="match status" value="1"/>
</dbReference>
<evidence type="ECO:0000256" key="2">
    <source>
        <dbReference type="ARBA" id="ARBA00022723"/>
    </source>
</evidence>
<dbReference type="Gene3D" id="2.60.120.650">
    <property type="entry name" value="Cupin"/>
    <property type="match status" value="1"/>
</dbReference>
<evidence type="ECO:0000256" key="3">
    <source>
        <dbReference type="ARBA" id="ARBA00022964"/>
    </source>
</evidence>
<keyword evidence="3" id="KW-0223">Dioxygenase</keyword>
<feature type="domain" description="JmjC" evidence="6">
    <location>
        <begin position="96"/>
        <end position="224"/>
    </location>
</feature>
<dbReference type="SMART" id="SM00558">
    <property type="entry name" value="JmjC"/>
    <property type="match status" value="1"/>
</dbReference>
<comment type="cofactor">
    <cofactor evidence="1">
        <name>Fe(2+)</name>
        <dbReference type="ChEBI" id="CHEBI:29033"/>
    </cofactor>
</comment>
<evidence type="ECO:0000259" key="6">
    <source>
        <dbReference type="PROSITE" id="PS51184"/>
    </source>
</evidence>
<dbReference type="PROSITE" id="PS51184">
    <property type="entry name" value="JMJC"/>
    <property type="match status" value="1"/>
</dbReference>
<dbReference type="InterPro" id="IPR039994">
    <property type="entry name" value="NO66-like"/>
</dbReference>
<evidence type="ECO:0000256" key="4">
    <source>
        <dbReference type="ARBA" id="ARBA00023002"/>
    </source>
</evidence>
<organism evidence="7 8">
    <name type="scientific">Bacterioplanes sanyensis</name>
    <dbReference type="NCBI Taxonomy" id="1249553"/>
    <lineage>
        <taxon>Bacteria</taxon>
        <taxon>Pseudomonadati</taxon>
        <taxon>Pseudomonadota</taxon>
        <taxon>Gammaproteobacteria</taxon>
        <taxon>Oceanospirillales</taxon>
        <taxon>Oceanospirillaceae</taxon>
        <taxon>Bacterioplanes</taxon>
    </lineage>
</organism>
<evidence type="ECO:0000256" key="1">
    <source>
        <dbReference type="ARBA" id="ARBA00001954"/>
    </source>
</evidence>
<dbReference type="Gene3D" id="3.40.366.30">
    <property type="entry name" value="50S ribosomal protein L16 arginine hydroxylase, Chain A, Domain 2"/>
    <property type="match status" value="1"/>
</dbReference>
<dbReference type="GO" id="GO:0016706">
    <property type="term" value="F:2-oxoglutarate-dependent dioxygenase activity"/>
    <property type="evidence" value="ECO:0007669"/>
    <property type="project" value="TreeGrafter"/>
</dbReference>
<dbReference type="AlphaFoldDB" id="A0A222FNA7"/>
<dbReference type="GO" id="GO:0046872">
    <property type="term" value="F:metal ion binding"/>
    <property type="evidence" value="ECO:0007669"/>
    <property type="project" value="UniProtKB-KW"/>
</dbReference>
<keyword evidence="8" id="KW-1185">Reference proteome</keyword>
<evidence type="ECO:0000313" key="7">
    <source>
        <dbReference type="EMBL" id="ASP40004.1"/>
    </source>
</evidence>
<keyword evidence="5" id="KW-0408">Iron</keyword>
<sequence length="374" mass="43139">MHVLGDISVDTFLRDYWQKKPLLIRNAWPDFRPLIDAEELAGLALEDEIESRLIVEHGEEGPWQLQCGPLTEEDFRQLPESHWTLLIQAVDHWLPEAANILDQFRFIPGWRRDDLMISYAADGGSVGPHYDQYDVFLLQAEGQREWRIGQHCDSTSACLKGSAIRVLEQFEQTDSWVLNPGDMLYLPPQLAHYGTAVGSCMTYSIGFRAPSASELSEALADQLAVQNDDDWRYQDHDLEPRTSDAEITHSDAQRLLRTLQQAPANQLQAALGQLMTQAKYPELTPEEWPEAHLDEAELWYRPGFVRMAYSREPELQLFAMGEHFPLPLADEPWVKYVCEQRRYTAKELQTLCQSTASRELLQQFVQRQWLQPEE</sequence>
<dbReference type="PANTHER" id="PTHR13096:SF8">
    <property type="entry name" value="RIBOSOMAL OXYGENASE 1"/>
    <property type="match status" value="1"/>
</dbReference>
<dbReference type="SUPFAM" id="SSF51197">
    <property type="entry name" value="Clavaminate synthase-like"/>
    <property type="match status" value="1"/>
</dbReference>
<dbReference type="KEGG" id="bsan:CHH28_15565"/>
<reference evidence="7 8" key="1">
    <citation type="submission" date="2017-07" db="EMBL/GenBank/DDBJ databases">
        <title>Annotated genome sequence of Bacterioplanes sanyensis isolated from Red Sea.</title>
        <authorList>
            <person name="Rehman Z.U."/>
        </authorList>
    </citation>
    <scope>NUCLEOTIDE SEQUENCE [LARGE SCALE GENOMIC DNA]</scope>
    <source>
        <strain evidence="7 8">NV9</strain>
    </source>
</reference>
<proteinExistence type="predicted"/>
<dbReference type="InterPro" id="IPR046799">
    <property type="entry name" value="ROXA-like_wH"/>
</dbReference>
<dbReference type="OrthoDB" id="9764016at2"/>
<evidence type="ECO:0000313" key="8">
    <source>
        <dbReference type="Proteomes" id="UP000202440"/>
    </source>
</evidence>
<name>A0A222FNA7_9GAMM</name>
<dbReference type="EMBL" id="CP022530">
    <property type="protein sequence ID" value="ASP40004.1"/>
    <property type="molecule type" value="Genomic_DNA"/>
</dbReference>
<dbReference type="InterPro" id="IPR003347">
    <property type="entry name" value="JmjC_dom"/>
</dbReference>